<organism evidence="2 3">
    <name type="scientific">Mailhella massiliensis</name>
    <dbReference type="NCBI Taxonomy" id="1903261"/>
    <lineage>
        <taxon>Bacteria</taxon>
        <taxon>Pseudomonadati</taxon>
        <taxon>Thermodesulfobacteriota</taxon>
        <taxon>Desulfovibrionia</taxon>
        <taxon>Desulfovibrionales</taxon>
        <taxon>Desulfovibrionaceae</taxon>
        <taxon>Mailhella</taxon>
    </lineage>
</organism>
<dbReference type="RefSeq" id="WP_304121261.1">
    <property type="nucleotide sequence ID" value="NZ_DYZA01000069.1"/>
</dbReference>
<feature type="compositionally biased region" description="Basic and acidic residues" evidence="1">
    <location>
        <begin position="223"/>
        <end position="233"/>
    </location>
</feature>
<dbReference type="AlphaFoldDB" id="A0A921AVN1"/>
<protein>
    <submittedName>
        <fullName evidence="2">LPS export ABC transporter periplasmic protein LptC</fullName>
    </submittedName>
</protein>
<dbReference type="InterPro" id="IPR010664">
    <property type="entry name" value="LipoPS_assembly_LptC-rel"/>
</dbReference>
<evidence type="ECO:0000256" key="1">
    <source>
        <dbReference type="SAM" id="MobiDB-lite"/>
    </source>
</evidence>
<dbReference type="EMBL" id="DYZA01000069">
    <property type="protein sequence ID" value="HJD96745.1"/>
    <property type="molecule type" value="Genomic_DNA"/>
</dbReference>
<dbReference type="Gene3D" id="2.60.450.10">
    <property type="entry name" value="Lipopolysaccharide (LPS) transport protein A like domain"/>
    <property type="match status" value="1"/>
</dbReference>
<name>A0A921AVN1_9BACT</name>
<reference evidence="2" key="1">
    <citation type="journal article" date="2021" name="PeerJ">
        <title>Extensive microbial diversity within the chicken gut microbiome revealed by metagenomics and culture.</title>
        <authorList>
            <person name="Gilroy R."/>
            <person name="Ravi A."/>
            <person name="Getino M."/>
            <person name="Pursley I."/>
            <person name="Horton D.L."/>
            <person name="Alikhan N.F."/>
            <person name="Baker D."/>
            <person name="Gharbi K."/>
            <person name="Hall N."/>
            <person name="Watson M."/>
            <person name="Adriaenssens E.M."/>
            <person name="Foster-Nyarko E."/>
            <person name="Jarju S."/>
            <person name="Secka A."/>
            <person name="Antonio M."/>
            <person name="Oren A."/>
            <person name="Chaudhuri R.R."/>
            <person name="La Ragione R."/>
            <person name="Hildebrand F."/>
            <person name="Pallen M.J."/>
        </authorList>
    </citation>
    <scope>NUCLEOTIDE SEQUENCE</scope>
    <source>
        <strain evidence="2">ChiGjej2B2-19336</strain>
    </source>
</reference>
<feature type="region of interest" description="Disordered" evidence="1">
    <location>
        <begin position="200"/>
        <end position="233"/>
    </location>
</feature>
<accession>A0A921AVN1</accession>
<evidence type="ECO:0000313" key="3">
    <source>
        <dbReference type="Proteomes" id="UP000698963"/>
    </source>
</evidence>
<reference evidence="2" key="2">
    <citation type="submission" date="2021-09" db="EMBL/GenBank/DDBJ databases">
        <authorList>
            <person name="Gilroy R."/>
        </authorList>
    </citation>
    <scope>NUCLEOTIDE SEQUENCE</scope>
    <source>
        <strain evidence="2">ChiGjej2B2-19336</strain>
    </source>
</reference>
<dbReference type="Pfam" id="PF06835">
    <property type="entry name" value="LptC"/>
    <property type="match status" value="1"/>
</dbReference>
<evidence type="ECO:0000313" key="2">
    <source>
        <dbReference type="EMBL" id="HJD96745.1"/>
    </source>
</evidence>
<gene>
    <name evidence="2" type="primary">lptC</name>
    <name evidence="2" type="ORF">K8W16_03755</name>
</gene>
<sequence length="233" mass="25513">MNDSLRRTLALVVLGAAVWGAWYGWQSWKTRKALEALENVVRSADLNKLLSDPPEEVKNTVDLAVRGIRLSQGSEGRKSFDLNADWATLNQDSGAITVREPDIHYMLENSDGGEERIIRATSDIGRVEDGNQKISMSDNVRATYEENVLTGDLAVFLNTNRTLTFPGGAVLDGPTLSGTATRLVWDLNTNILTGDQGVHMRWIPSDTEPSDGATDAETLPEAAPKDTREESQS</sequence>
<dbReference type="Proteomes" id="UP000698963">
    <property type="component" value="Unassembled WGS sequence"/>
</dbReference>
<proteinExistence type="predicted"/>
<comment type="caution">
    <text evidence="2">The sequence shown here is derived from an EMBL/GenBank/DDBJ whole genome shotgun (WGS) entry which is preliminary data.</text>
</comment>